<proteinExistence type="predicted"/>
<gene>
    <name evidence="2" type="ORF">J34TS1_22170</name>
</gene>
<dbReference type="InterPro" id="IPR012349">
    <property type="entry name" value="Split_barrel_FMN-bd"/>
</dbReference>
<name>A0A919YFF1_9BACL</name>
<keyword evidence="3" id="KW-1185">Reference proteome</keyword>
<dbReference type="InterPro" id="IPR052917">
    <property type="entry name" value="Stress-Dev_Protein"/>
</dbReference>
<evidence type="ECO:0000313" key="2">
    <source>
        <dbReference type="EMBL" id="GIO47452.1"/>
    </source>
</evidence>
<dbReference type="Pfam" id="PF01243">
    <property type="entry name" value="PNPOx_N"/>
    <property type="match status" value="1"/>
</dbReference>
<protein>
    <submittedName>
        <fullName evidence="2">General stress protein</fullName>
    </submittedName>
</protein>
<dbReference type="Gene3D" id="2.30.110.10">
    <property type="entry name" value="Electron Transport, Fmn-binding Protein, Chain A"/>
    <property type="match status" value="1"/>
</dbReference>
<dbReference type="SUPFAM" id="SSF50475">
    <property type="entry name" value="FMN-binding split barrel"/>
    <property type="match status" value="1"/>
</dbReference>
<evidence type="ECO:0000259" key="1">
    <source>
        <dbReference type="Pfam" id="PF01243"/>
    </source>
</evidence>
<dbReference type="RefSeq" id="WP_212978315.1">
    <property type="nucleotide sequence ID" value="NZ_AP025343.1"/>
</dbReference>
<feature type="domain" description="Pyridoxamine 5'-phosphate oxidase N-terminal" evidence="1">
    <location>
        <begin position="7"/>
        <end position="128"/>
    </location>
</feature>
<dbReference type="AlphaFoldDB" id="A0A919YFF1"/>
<dbReference type="EMBL" id="BORT01000008">
    <property type="protein sequence ID" value="GIO47452.1"/>
    <property type="molecule type" value="Genomic_DNA"/>
</dbReference>
<reference evidence="2 3" key="1">
    <citation type="submission" date="2021-03" db="EMBL/GenBank/DDBJ databases">
        <title>Antimicrobial resistance genes in bacteria isolated from Japanese honey, and their potential for conferring macrolide and lincosamide resistance in the American foulbrood pathogen Paenibacillus larvae.</title>
        <authorList>
            <person name="Okamoto M."/>
            <person name="Kumagai M."/>
            <person name="Kanamori H."/>
            <person name="Takamatsu D."/>
        </authorList>
    </citation>
    <scope>NUCLEOTIDE SEQUENCE [LARGE SCALE GENOMIC DNA]</scope>
    <source>
        <strain evidence="2 3">J34TS1</strain>
    </source>
</reference>
<dbReference type="PANTHER" id="PTHR34818">
    <property type="entry name" value="PROTEIN BLI-3"/>
    <property type="match status" value="1"/>
</dbReference>
<dbReference type="InterPro" id="IPR011576">
    <property type="entry name" value="Pyridox_Oxase_N"/>
</dbReference>
<accession>A0A919YFF1</accession>
<sequence length="139" mass="16261">MEARIVMEQNIVKILDHHEYCAFATVEGNKPKQRYMMLYNRGLSIYLVTDRKTHKVMELQENPHVSLLFGYENGCAKGSAEIEGTCTITDDRELCEYLWKPEFKDKFTGPEDPDYVILKINPVRIVYVSENGDKHEWIE</sequence>
<dbReference type="Proteomes" id="UP000682811">
    <property type="component" value="Unassembled WGS sequence"/>
</dbReference>
<comment type="caution">
    <text evidence="2">The sequence shown here is derived from an EMBL/GenBank/DDBJ whole genome shotgun (WGS) entry which is preliminary data.</text>
</comment>
<organism evidence="2 3">
    <name type="scientific">Paenibacillus azoreducens</name>
    <dbReference type="NCBI Taxonomy" id="116718"/>
    <lineage>
        <taxon>Bacteria</taxon>
        <taxon>Bacillati</taxon>
        <taxon>Bacillota</taxon>
        <taxon>Bacilli</taxon>
        <taxon>Bacillales</taxon>
        <taxon>Paenibacillaceae</taxon>
        <taxon>Paenibacillus</taxon>
    </lineage>
</organism>
<dbReference type="PANTHER" id="PTHR34818:SF1">
    <property type="entry name" value="PROTEIN BLI-3"/>
    <property type="match status" value="1"/>
</dbReference>
<evidence type="ECO:0000313" key="3">
    <source>
        <dbReference type="Proteomes" id="UP000682811"/>
    </source>
</evidence>